<evidence type="ECO:0000259" key="2">
    <source>
        <dbReference type="PROSITE" id="PS50994"/>
    </source>
</evidence>
<dbReference type="InterPro" id="IPR058913">
    <property type="entry name" value="Integrase_dom_put"/>
</dbReference>
<protein>
    <recommendedName>
        <fullName evidence="2">Integrase catalytic domain-containing protein</fullName>
    </recommendedName>
</protein>
<comment type="caution">
    <text evidence="3">The sequence shown here is derived from an EMBL/GenBank/DDBJ whole genome shotgun (WGS) entry which is preliminary data.</text>
</comment>
<dbReference type="Pfam" id="PF24764">
    <property type="entry name" value="rva_4"/>
    <property type="match status" value="1"/>
</dbReference>
<reference evidence="3 4" key="1">
    <citation type="submission" date="2019-12" db="EMBL/GenBank/DDBJ databases">
        <authorList>
            <person name="Floudas D."/>
            <person name="Bentzer J."/>
            <person name="Ahren D."/>
            <person name="Johansson T."/>
            <person name="Persson P."/>
            <person name="Tunlid A."/>
        </authorList>
    </citation>
    <scope>NUCLEOTIDE SEQUENCE [LARGE SCALE GENOMIC DNA]</scope>
    <source>
        <strain evidence="3 4">CBS 102.39</strain>
    </source>
</reference>
<evidence type="ECO:0000313" key="4">
    <source>
        <dbReference type="Proteomes" id="UP000521872"/>
    </source>
</evidence>
<dbReference type="SUPFAM" id="SSF53098">
    <property type="entry name" value="Ribonuclease H-like"/>
    <property type="match status" value="1"/>
</dbReference>
<proteinExistence type="predicted"/>
<accession>A0A8H4VJF3</accession>
<dbReference type="PANTHER" id="PTHR46791">
    <property type="entry name" value="EXPRESSED PROTEIN"/>
    <property type="match status" value="1"/>
</dbReference>
<sequence length="424" mass="48161">MPTSLPRQFPALPDGVIWSNQVKEAYSILLQGYVRAVQLLAADDSEPVRLRLNSKAIQTESIPLLRALEAGDMQGQGGWIREVAELVVRAMVELEEMATRMDSVVKTKLMPINPVTTIHTGRPGRPRKTINSEWIEKTFAPHRSLSASEVAEAIGINRKTLQKIMRTHGVDDSFSAITDEEIDILVTDLKTKKPGAGIRYVLGFFRRRGIKVQQVRVRESLRRVDRVGQAVRRHKRIQRRTYSVPHPNALWHMDGHHKLIRWGIVVHGIIDGYCRTLVGLEAATNNRASTVLSLFLKAVEEYGPPSRARADRGGENVEVSVWMILHQGPNRGSFLWGDSQRNQRIERAWVEVGSQVVRLWKAFFQRLERLHSLDISTPWHLWLLQLLFLSEINRNLSILFQEWLTTPGLLRVGSPKSGARGSIF</sequence>
<dbReference type="GO" id="GO:0005634">
    <property type="term" value="C:nucleus"/>
    <property type="evidence" value="ECO:0007669"/>
    <property type="project" value="UniProtKB-ARBA"/>
</dbReference>
<dbReference type="PANTHER" id="PTHR46791:SF5">
    <property type="entry name" value="CLR5 DOMAIN-CONTAINING PROTEIN-RELATED"/>
    <property type="match status" value="1"/>
</dbReference>
<dbReference type="Proteomes" id="UP000521872">
    <property type="component" value="Unassembled WGS sequence"/>
</dbReference>
<name>A0A8H4VJF3_9AGAR</name>
<dbReference type="Gene3D" id="3.30.420.10">
    <property type="entry name" value="Ribonuclease H-like superfamily/Ribonuclease H"/>
    <property type="match status" value="1"/>
</dbReference>
<feature type="domain" description="Integrase catalytic" evidence="2">
    <location>
        <begin position="241"/>
        <end position="348"/>
    </location>
</feature>
<evidence type="ECO:0000313" key="3">
    <source>
        <dbReference type="EMBL" id="KAF4613136.1"/>
    </source>
</evidence>
<gene>
    <name evidence="3" type="ORF">D9613_010694</name>
</gene>
<dbReference type="InterPro" id="IPR001584">
    <property type="entry name" value="Integrase_cat-core"/>
</dbReference>
<evidence type="ECO:0000256" key="1">
    <source>
        <dbReference type="ARBA" id="ARBA00022884"/>
    </source>
</evidence>
<dbReference type="GO" id="GO:0015074">
    <property type="term" value="P:DNA integration"/>
    <property type="evidence" value="ECO:0007669"/>
    <property type="project" value="InterPro"/>
</dbReference>
<organism evidence="3 4">
    <name type="scientific">Agrocybe pediades</name>
    <dbReference type="NCBI Taxonomy" id="84607"/>
    <lineage>
        <taxon>Eukaryota</taxon>
        <taxon>Fungi</taxon>
        <taxon>Dikarya</taxon>
        <taxon>Basidiomycota</taxon>
        <taxon>Agaricomycotina</taxon>
        <taxon>Agaricomycetes</taxon>
        <taxon>Agaricomycetidae</taxon>
        <taxon>Agaricales</taxon>
        <taxon>Agaricineae</taxon>
        <taxon>Strophariaceae</taxon>
        <taxon>Agrocybe</taxon>
    </lineage>
</organism>
<dbReference type="InterPro" id="IPR036397">
    <property type="entry name" value="RNaseH_sf"/>
</dbReference>
<dbReference type="EMBL" id="JAACJL010000046">
    <property type="protein sequence ID" value="KAF4613136.1"/>
    <property type="molecule type" value="Genomic_DNA"/>
</dbReference>
<dbReference type="GO" id="GO:0003723">
    <property type="term" value="F:RNA binding"/>
    <property type="evidence" value="ECO:0007669"/>
    <property type="project" value="UniProtKB-KW"/>
</dbReference>
<dbReference type="PROSITE" id="PS50994">
    <property type="entry name" value="INTEGRASE"/>
    <property type="match status" value="1"/>
</dbReference>
<keyword evidence="1" id="KW-0694">RNA-binding</keyword>
<keyword evidence="4" id="KW-1185">Reference proteome</keyword>
<dbReference type="AlphaFoldDB" id="A0A8H4VJF3"/>
<dbReference type="InterPro" id="IPR012337">
    <property type="entry name" value="RNaseH-like_sf"/>
</dbReference>